<dbReference type="Proteomes" id="UP000631653">
    <property type="component" value="Unassembled WGS sequence"/>
</dbReference>
<protein>
    <recommendedName>
        <fullName evidence="7 17">Phosphoenolpyruvate-protein phosphotransferase</fullName>
        <ecNumber evidence="6 17">2.7.3.9</ecNumber>
    </recommendedName>
    <alternativeName>
        <fullName evidence="16 17">Phosphotransferase system, enzyme I</fullName>
    </alternativeName>
</protein>
<dbReference type="Gene3D" id="3.50.30.10">
    <property type="entry name" value="Phosphohistidine domain"/>
    <property type="match status" value="1"/>
</dbReference>
<evidence type="ECO:0000256" key="10">
    <source>
        <dbReference type="ARBA" id="ARBA00022597"/>
    </source>
</evidence>
<keyword evidence="14 17" id="KW-0418">Kinase</keyword>
<dbReference type="InterPro" id="IPR040442">
    <property type="entry name" value="Pyrv_kinase-like_dom_sf"/>
</dbReference>
<evidence type="ECO:0000256" key="1">
    <source>
        <dbReference type="ARBA" id="ARBA00000683"/>
    </source>
</evidence>
<feature type="domain" description="Phosphotransferase system enzyme I N-terminal" evidence="21">
    <location>
        <begin position="34"/>
        <end position="153"/>
    </location>
</feature>
<feature type="region of interest" description="Disordered" evidence="18">
    <location>
        <begin position="1"/>
        <end position="22"/>
    </location>
</feature>
<dbReference type="PRINTS" id="PR01736">
    <property type="entry name" value="PHPHTRNFRASE"/>
</dbReference>
<feature type="domain" description="PEP-utilising enzyme mobile" evidence="19">
    <location>
        <begin position="195"/>
        <end position="267"/>
    </location>
</feature>
<dbReference type="Pfam" id="PF00391">
    <property type="entry name" value="PEP-utilizers"/>
    <property type="match status" value="1"/>
</dbReference>
<comment type="cofactor">
    <cofactor evidence="2 17">
        <name>Mg(2+)</name>
        <dbReference type="ChEBI" id="CHEBI:18420"/>
    </cofactor>
</comment>
<dbReference type="Pfam" id="PF05524">
    <property type="entry name" value="PEP-utilisers_N"/>
    <property type="match status" value="1"/>
</dbReference>
<organism evidence="22 23">
    <name type="scientific">Acetobacter conturbans</name>
    <dbReference type="NCBI Taxonomy" id="1737472"/>
    <lineage>
        <taxon>Bacteria</taxon>
        <taxon>Pseudomonadati</taxon>
        <taxon>Pseudomonadota</taxon>
        <taxon>Alphaproteobacteria</taxon>
        <taxon>Acetobacterales</taxon>
        <taxon>Acetobacteraceae</taxon>
        <taxon>Acetobacter</taxon>
    </lineage>
</organism>
<dbReference type="InterPro" id="IPR008731">
    <property type="entry name" value="PTS_EIN"/>
</dbReference>
<dbReference type="EMBL" id="WOSY01000005">
    <property type="protein sequence ID" value="NHN88273.1"/>
    <property type="molecule type" value="Genomic_DNA"/>
</dbReference>
<name>A0ABX0K0P9_9PROT</name>
<feature type="domain" description="PEP-utilising enzyme C-terminal" evidence="20">
    <location>
        <begin position="293"/>
        <end position="589"/>
    </location>
</feature>
<evidence type="ECO:0000256" key="11">
    <source>
        <dbReference type="ARBA" id="ARBA00022679"/>
    </source>
</evidence>
<evidence type="ECO:0000259" key="21">
    <source>
        <dbReference type="Pfam" id="PF05524"/>
    </source>
</evidence>
<keyword evidence="15 17" id="KW-0460">Magnesium</keyword>
<keyword evidence="8 17" id="KW-0813">Transport</keyword>
<dbReference type="InterPro" id="IPR008279">
    <property type="entry name" value="PEP-util_enz_mobile_dom"/>
</dbReference>
<reference evidence="22 23" key="1">
    <citation type="journal article" date="2020" name="Int. J. Syst. Evol. Microbiol.">
        <title>Novel acetic acid bacteria from cider fermentations: Acetobacter conturbans sp. nov. and Acetobacter fallax sp. nov.</title>
        <authorList>
            <person name="Sombolestani A.S."/>
            <person name="Cleenwerck I."/>
            <person name="Cnockaert M."/>
            <person name="Borremans W."/>
            <person name="Wieme A.D."/>
            <person name="De Vuyst L."/>
            <person name="Vandamme P."/>
        </authorList>
    </citation>
    <scope>NUCLEOTIDE SEQUENCE [LARGE SCALE GENOMIC DNA]</scope>
    <source>
        <strain evidence="22 23">LMG 1627</strain>
    </source>
</reference>
<dbReference type="PANTHER" id="PTHR46244">
    <property type="entry name" value="PHOSPHOENOLPYRUVATE-PROTEIN PHOSPHOTRANSFERASE"/>
    <property type="match status" value="1"/>
</dbReference>
<comment type="catalytic activity">
    <reaction evidence="1 17">
        <text>L-histidyl-[protein] + phosphoenolpyruvate = N(pros)-phospho-L-histidyl-[protein] + pyruvate</text>
        <dbReference type="Rhea" id="RHEA:23880"/>
        <dbReference type="Rhea" id="RHEA-COMP:9745"/>
        <dbReference type="Rhea" id="RHEA-COMP:9746"/>
        <dbReference type="ChEBI" id="CHEBI:15361"/>
        <dbReference type="ChEBI" id="CHEBI:29979"/>
        <dbReference type="ChEBI" id="CHEBI:58702"/>
        <dbReference type="ChEBI" id="CHEBI:64837"/>
        <dbReference type="EC" id="2.7.3.9"/>
    </reaction>
</comment>
<evidence type="ECO:0000256" key="12">
    <source>
        <dbReference type="ARBA" id="ARBA00022683"/>
    </source>
</evidence>
<evidence type="ECO:0000313" key="22">
    <source>
        <dbReference type="EMBL" id="NHN88273.1"/>
    </source>
</evidence>
<dbReference type="InterPro" id="IPR036618">
    <property type="entry name" value="PtsI_HPr-bd_sf"/>
</dbReference>
<gene>
    <name evidence="22" type="primary">ptsP</name>
    <name evidence="22" type="ORF">GOB81_06480</name>
</gene>
<evidence type="ECO:0000256" key="2">
    <source>
        <dbReference type="ARBA" id="ARBA00001946"/>
    </source>
</evidence>
<dbReference type="EC" id="2.7.3.9" evidence="6 17"/>
<evidence type="ECO:0000259" key="19">
    <source>
        <dbReference type="Pfam" id="PF00391"/>
    </source>
</evidence>
<dbReference type="SUPFAM" id="SSF52009">
    <property type="entry name" value="Phosphohistidine domain"/>
    <property type="match status" value="1"/>
</dbReference>
<dbReference type="SUPFAM" id="SSF47831">
    <property type="entry name" value="Enzyme I of the PEP:sugar phosphotransferase system HPr-binding (sub)domain"/>
    <property type="match status" value="1"/>
</dbReference>
<dbReference type="SUPFAM" id="SSF51621">
    <property type="entry name" value="Phosphoenolpyruvate/pyruvate domain"/>
    <property type="match status" value="1"/>
</dbReference>
<proteinExistence type="inferred from homology"/>
<evidence type="ECO:0000256" key="15">
    <source>
        <dbReference type="ARBA" id="ARBA00022842"/>
    </source>
</evidence>
<comment type="similarity">
    <text evidence="5 17">Belongs to the PEP-utilizing enzyme family.</text>
</comment>
<dbReference type="InterPro" id="IPR050499">
    <property type="entry name" value="PEP-utilizing_PTS_enzyme"/>
</dbReference>
<evidence type="ECO:0000256" key="8">
    <source>
        <dbReference type="ARBA" id="ARBA00022448"/>
    </source>
</evidence>
<evidence type="ECO:0000256" key="13">
    <source>
        <dbReference type="ARBA" id="ARBA00022723"/>
    </source>
</evidence>
<comment type="function">
    <text evidence="3 17">General (non sugar-specific) component of the phosphoenolpyruvate-dependent sugar phosphotransferase system (sugar PTS). This major carbohydrate active-transport system catalyzes the phosphorylation of incoming sugar substrates concomitantly with their translocation across the cell membrane. Enzyme I transfers the phosphoryl group from phosphoenolpyruvate (PEP) to the phosphoryl carrier protein (HPr).</text>
</comment>
<keyword evidence="12 17" id="KW-0598">Phosphotransferase system</keyword>
<evidence type="ECO:0000256" key="5">
    <source>
        <dbReference type="ARBA" id="ARBA00007837"/>
    </source>
</evidence>
<dbReference type="InterPro" id="IPR024692">
    <property type="entry name" value="PTS_EI"/>
</dbReference>
<evidence type="ECO:0000256" key="17">
    <source>
        <dbReference type="PIRNR" id="PIRNR000732"/>
    </source>
</evidence>
<accession>A0ABX0K0P9</accession>
<dbReference type="PANTHER" id="PTHR46244:SF3">
    <property type="entry name" value="PHOSPHOENOLPYRUVATE-PROTEIN PHOSPHOTRANSFERASE"/>
    <property type="match status" value="1"/>
</dbReference>
<keyword evidence="11 17" id="KW-0808">Transferase</keyword>
<dbReference type="Gene3D" id="1.10.274.10">
    <property type="entry name" value="PtsI, HPr-binding domain"/>
    <property type="match status" value="1"/>
</dbReference>
<evidence type="ECO:0000256" key="4">
    <source>
        <dbReference type="ARBA" id="ARBA00004496"/>
    </source>
</evidence>
<evidence type="ECO:0000256" key="18">
    <source>
        <dbReference type="SAM" id="MobiDB-lite"/>
    </source>
</evidence>
<dbReference type="PIRSF" id="PIRSF000732">
    <property type="entry name" value="PTS_enzyme_I"/>
    <property type="match status" value="1"/>
</dbReference>
<keyword evidence="10 17" id="KW-0762">Sugar transport</keyword>
<evidence type="ECO:0000256" key="9">
    <source>
        <dbReference type="ARBA" id="ARBA00022490"/>
    </source>
</evidence>
<comment type="caution">
    <text evidence="22">The sequence shown here is derived from an EMBL/GenBank/DDBJ whole genome shotgun (WGS) entry which is preliminary data.</text>
</comment>
<comment type="subcellular location">
    <subcellularLocation>
        <location evidence="4 17">Cytoplasm</location>
    </subcellularLocation>
</comment>
<evidence type="ECO:0000259" key="20">
    <source>
        <dbReference type="Pfam" id="PF02896"/>
    </source>
</evidence>
<dbReference type="InterPro" id="IPR036637">
    <property type="entry name" value="Phosphohistidine_dom_sf"/>
</dbReference>
<dbReference type="NCBIfam" id="TIGR01417">
    <property type="entry name" value="PTS_I_fam"/>
    <property type="match status" value="1"/>
</dbReference>
<evidence type="ECO:0000256" key="16">
    <source>
        <dbReference type="ARBA" id="ARBA00033235"/>
    </source>
</evidence>
<dbReference type="Pfam" id="PF02896">
    <property type="entry name" value="PEP-utilizers_C"/>
    <property type="match status" value="1"/>
</dbReference>
<dbReference type="InterPro" id="IPR000121">
    <property type="entry name" value="PEP_util_C"/>
</dbReference>
<keyword evidence="9 17" id="KW-0963">Cytoplasm</keyword>
<dbReference type="Gene3D" id="3.20.20.60">
    <property type="entry name" value="Phosphoenolpyruvate-binding domains"/>
    <property type="match status" value="1"/>
</dbReference>
<sequence length="619" mass="66209">MQAHRGSSGQSGENAARVTRSRLSVDVSGERVLKGEPVGSGFAIGPAFIAGEAPAIEPGSRLSHLSREEELSRFHEAVERSIAQLRKLQHRIARLPEESQVEIGPLLEVYQRMLGPSRLQKGVLSRLEEGLTAEAAVQEATEELAGLMVATPDENGLTGEDAAAAERRAGEFREIGRRLIRNLGREPFLSLAAMPDGAILVAETLRPADAAMIDPARVVAVVLEDGGTTGHTAIMLRALGVPAVLAVAGVLDHMHDGVTLVVDGYAGTVTVDPSARTLRQARKQVAAYVQERQQLGRMRRLASRMASGEKIVLQANLELPAELPLIAQSGAAGIGLLRTEFLFINAETLPDEAAQYDIYAAIVSTMGADTTTIRVLDWGGEKQAEALARAGIAGRDVVNPALGLRGIRLLLEHPELLETQFSAILRAAAKGPVRVLLPMVTVASEIIAAREIYDRVARRLKRKGIDIGESLPPLGIMIETPAAALTAGVLAQYADFLAIGSNDLTMYLLAADRASSEVAALYNPLHPAVLRMIGDIVMAGLMERCPVSLCGEIASDTALTPLLIGLGCRSFSMSASAVPRVKQVIRSLDYDACRQLARRVLAETDAEGIHKQLKRFRTV</sequence>
<dbReference type="InterPro" id="IPR015813">
    <property type="entry name" value="Pyrv/PenolPyrv_kinase-like_dom"/>
</dbReference>
<dbReference type="InterPro" id="IPR006318">
    <property type="entry name" value="PTS_EI-like"/>
</dbReference>
<evidence type="ECO:0000256" key="7">
    <source>
        <dbReference type="ARBA" id="ARBA00016544"/>
    </source>
</evidence>
<keyword evidence="23" id="KW-1185">Reference proteome</keyword>
<dbReference type="GO" id="GO:0008965">
    <property type="term" value="F:phosphoenolpyruvate-protein phosphotransferase activity"/>
    <property type="evidence" value="ECO:0007669"/>
    <property type="project" value="UniProtKB-EC"/>
</dbReference>
<evidence type="ECO:0000256" key="3">
    <source>
        <dbReference type="ARBA" id="ARBA00002728"/>
    </source>
</evidence>
<evidence type="ECO:0000256" key="6">
    <source>
        <dbReference type="ARBA" id="ARBA00012232"/>
    </source>
</evidence>
<feature type="compositionally biased region" description="Polar residues" evidence="18">
    <location>
        <begin position="1"/>
        <end position="13"/>
    </location>
</feature>
<keyword evidence="13 17" id="KW-0479">Metal-binding</keyword>
<evidence type="ECO:0000256" key="14">
    <source>
        <dbReference type="ARBA" id="ARBA00022777"/>
    </source>
</evidence>
<evidence type="ECO:0000313" key="23">
    <source>
        <dbReference type="Proteomes" id="UP000631653"/>
    </source>
</evidence>